<dbReference type="GeneID" id="85446248"/>
<keyword evidence="9" id="KW-0812">Transmembrane</keyword>
<evidence type="ECO:0000256" key="9">
    <source>
        <dbReference type="SAM" id="Phobius"/>
    </source>
</evidence>
<organism evidence="10 11">
    <name type="scientific">Colletotrichum navitas</name>
    <dbReference type="NCBI Taxonomy" id="681940"/>
    <lineage>
        <taxon>Eukaryota</taxon>
        <taxon>Fungi</taxon>
        <taxon>Dikarya</taxon>
        <taxon>Ascomycota</taxon>
        <taxon>Pezizomycotina</taxon>
        <taxon>Sordariomycetes</taxon>
        <taxon>Hypocreomycetidae</taxon>
        <taxon>Glomerellales</taxon>
        <taxon>Glomerellaceae</taxon>
        <taxon>Colletotrichum</taxon>
        <taxon>Colletotrichum graminicola species complex</taxon>
    </lineage>
</organism>
<keyword evidence="5 8" id="KW-0479">Metal-binding</keyword>
<dbReference type="GO" id="GO:0004497">
    <property type="term" value="F:monooxygenase activity"/>
    <property type="evidence" value="ECO:0007669"/>
    <property type="project" value="UniProtKB-KW"/>
</dbReference>
<proteinExistence type="inferred from homology"/>
<dbReference type="InterPro" id="IPR001128">
    <property type="entry name" value="Cyt_P450"/>
</dbReference>
<dbReference type="SUPFAM" id="SSF48264">
    <property type="entry name" value="Cytochrome P450"/>
    <property type="match status" value="1"/>
</dbReference>
<gene>
    <name evidence="10" type="ORF">LY79DRAFT_617072</name>
</gene>
<dbReference type="GO" id="GO:0020037">
    <property type="term" value="F:heme binding"/>
    <property type="evidence" value="ECO:0007669"/>
    <property type="project" value="InterPro"/>
</dbReference>
<keyword evidence="7" id="KW-0503">Monooxygenase</keyword>
<evidence type="ECO:0000256" key="6">
    <source>
        <dbReference type="ARBA" id="ARBA00023004"/>
    </source>
</evidence>
<evidence type="ECO:0000313" key="11">
    <source>
        <dbReference type="Proteomes" id="UP001230504"/>
    </source>
</evidence>
<comment type="subcellular location">
    <subcellularLocation>
        <location evidence="2">Endoplasmic reticulum membrane</location>
        <topology evidence="2">Single-pass membrane protein</topology>
    </subcellularLocation>
</comment>
<feature type="binding site" description="axial binding residue" evidence="8">
    <location>
        <position position="498"/>
    </location>
    <ligand>
        <name>heme</name>
        <dbReference type="ChEBI" id="CHEBI:30413"/>
    </ligand>
    <ligandPart>
        <name>Fe</name>
        <dbReference type="ChEBI" id="CHEBI:18248"/>
    </ligandPart>
</feature>
<evidence type="ECO:0000256" key="2">
    <source>
        <dbReference type="ARBA" id="ARBA00004389"/>
    </source>
</evidence>
<dbReference type="RefSeq" id="XP_060408745.1">
    <property type="nucleotide sequence ID" value="XM_060562008.1"/>
</dbReference>
<dbReference type="GO" id="GO:0016705">
    <property type="term" value="F:oxidoreductase activity, acting on paired donors, with incorporation or reduction of molecular oxygen"/>
    <property type="evidence" value="ECO:0007669"/>
    <property type="project" value="InterPro"/>
</dbReference>
<keyword evidence="4" id="KW-0444">Lipid biosynthesis</keyword>
<dbReference type="Gene3D" id="1.10.630.10">
    <property type="entry name" value="Cytochrome P450"/>
    <property type="match status" value="1"/>
</dbReference>
<keyword evidence="9" id="KW-0472">Membrane</keyword>
<evidence type="ECO:0000256" key="8">
    <source>
        <dbReference type="PIRSR" id="PIRSR602403-1"/>
    </source>
</evidence>
<evidence type="ECO:0000256" key="4">
    <source>
        <dbReference type="ARBA" id="ARBA00022516"/>
    </source>
</evidence>
<comment type="caution">
    <text evidence="10">The sequence shown here is derived from an EMBL/GenBank/DDBJ whole genome shotgun (WGS) entry which is preliminary data.</text>
</comment>
<dbReference type="InterPro" id="IPR002403">
    <property type="entry name" value="Cyt_P450_E_grp-IV"/>
</dbReference>
<dbReference type="GO" id="GO:0005789">
    <property type="term" value="C:endoplasmic reticulum membrane"/>
    <property type="evidence" value="ECO:0007669"/>
    <property type="project" value="UniProtKB-SubCell"/>
</dbReference>
<keyword evidence="6 8" id="KW-0408">Iron</keyword>
<dbReference type="GO" id="GO:0005506">
    <property type="term" value="F:iron ion binding"/>
    <property type="evidence" value="ECO:0007669"/>
    <property type="project" value="InterPro"/>
</dbReference>
<dbReference type="PRINTS" id="PR00465">
    <property type="entry name" value="EP450IV"/>
</dbReference>
<accession>A0AAD8PP27</accession>
<dbReference type="AlphaFoldDB" id="A0AAD8PP27"/>
<sequence>MKEGWHGLFSAEWLGIWVHTGPKLLLLAVTIWFFARIFWASSTRPLLPATVPLDIILTSVCVTAGGRARKLRNVFRRFGGPLYGFTAKHQVIYNPDISEPLLISGQPDHALETRTVLWSLFMHVGGVGKEQGEELHRTWQSSYKDLLSALERTFLNEHGAANALASGNIPKRMSDLVSYVDGSDKTLLKGWERTAGVKVIRPDTAEQPGIVEVDLMNLLRDFGAHLAISLLFGEKWLEDYPECIEDLWKFEEQVLFLILGLPGWLPLRSFREGNAARTRMTERLGGLFKKILDYQDGKISVDELGDVPAVSFRRSDVFRKHNVGLYHRGVIETSLLLGQNSNTQRATSWLTIFICCNPGLLQRLRDEVAPYVIIERNAKTSRPEITHFDHKSIHHKCPMLKSALYETFRLTNEATSVRHVYKSVEVPMSTNSEKPKMRTLPQGTWVTALHHLVQHDPAVFPDPKTFIADRFLQIDPITDEKVARYGCMKPWGVGSGICRGRTYAEKQILAVAAAFISLYDVQSVDGMGGRMEVPQGLPGSGTKVPKGGIRVRLSRRQLD</sequence>
<dbReference type="Pfam" id="PF00067">
    <property type="entry name" value="p450"/>
    <property type="match status" value="1"/>
</dbReference>
<dbReference type="Proteomes" id="UP001230504">
    <property type="component" value="Unassembled WGS sequence"/>
</dbReference>
<dbReference type="PANTHER" id="PTHR24306:SF8">
    <property type="entry name" value="P450, PUTATIVE (EUROFUNG)-RELATED"/>
    <property type="match status" value="1"/>
</dbReference>
<dbReference type="InterPro" id="IPR036396">
    <property type="entry name" value="Cyt_P450_sf"/>
</dbReference>
<keyword evidence="9" id="KW-1133">Transmembrane helix</keyword>
<dbReference type="EMBL" id="JAHLJV010000099">
    <property type="protein sequence ID" value="KAK1573054.1"/>
    <property type="molecule type" value="Genomic_DNA"/>
</dbReference>
<protein>
    <submittedName>
        <fullName evidence="10">Cytochrome P450</fullName>
    </submittedName>
</protein>
<evidence type="ECO:0000313" key="10">
    <source>
        <dbReference type="EMBL" id="KAK1573054.1"/>
    </source>
</evidence>
<evidence type="ECO:0000256" key="5">
    <source>
        <dbReference type="ARBA" id="ARBA00022723"/>
    </source>
</evidence>
<evidence type="ECO:0000256" key="1">
    <source>
        <dbReference type="ARBA" id="ARBA00001971"/>
    </source>
</evidence>
<comment type="cofactor">
    <cofactor evidence="1 8">
        <name>heme</name>
        <dbReference type="ChEBI" id="CHEBI:30413"/>
    </cofactor>
</comment>
<dbReference type="PANTHER" id="PTHR24306">
    <property type="match status" value="1"/>
</dbReference>
<evidence type="ECO:0000256" key="3">
    <source>
        <dbReference type="ARBA" id="ARBA00010617"/>
    </source>
</evidence>
<reference evidence="10" key="1">
    <citation type="submission" date="2021-06" db="EMBL/GenBank/DDBJ databases">
        <title>Comparative genomics, transcriptomics and evolutionary studies reveal genomic signatures of adaptation to plant cell wall in hemibiotrophic fungi.</title>
        <authorList>
            <consortium name="DOE Joint Genome Institute"/>
            <person name="Baroncelli R."/>
            <person name="Diaz J.F."/>
            <person name="Benocci T."/>
            <person name="Peng M."/>
            <person name="Battaglia E."/>
            <person name="Haridas S."/>
            <person name="Andreopoulos W."/>
            <person name="Labutti K."/>
            <person name="Pangilinan J."/>
            <person name="Floch G.L."/>
            <person name="Makela M.R."/>
            <person name="Henrissat B."/>
            <person name="Grigoriev I.V."/>
            <person name="Crouch J.A."/>
            <person name="De Vries R.P."/>
            <person name="Sukno S.A."/>
            <person name="Thon M.R."/>
        </authorList>
    </citation>
    <scope>NUCLEOTIDE SEQUENCE</scope>
    <source>
        <strain evidence="10">CBS 125086</strain>
    </source>
</reference>
<name>A0AAD8PP27_9PEZI</name>
<evidence type="ECO:0000256" key="7">
    <source>
        <dbReference type="ARBA" id="ARBA00023033"/>
    </source>
</evidence>
<keyword evidence="7" id="KW-0560">Oxidoreductase</keyword>
<feature type="transmembrane region" description="Helical" evidence="9">
    <location>
        <begin position="20"/>
        <end position="39"/>
    </location>
</feature>
<comment type="similarity">
    <text evidence="3">Belongs to the cytochrome P450 family.</text>
</comment>
<keyword evidence="4" id="KW-0443">Lipid metabolism</keyword>
<keyword evidence="11" id="KW-1185">Reference proteome</keyword>
<keyword evidence="8" id="KW-0349">Heme</keyword>